<feature type="compositionally biased region" description="Basic and acidic residues" evidence="2">
    <location>
        <begin position="168"/>
        <end position="178"/>
    </location>
</feature>
<dbReference type="EnsemblMetazoa" id="GMOY004092-RA">
    <property type="protein sequence ID" value="GMOY004092-PA"/>
    <property type="gene ID" value="GMOY004092"/>
</dbReference>
<proteinExistence type="predicted"/>
<dbReference type="SUPFAM" id="SSF53448">
    <property type="entry name" value="Nucleotide-diphospho-sugar transferases"/>
    <property type="match status" value="1"/>
</dbReference>
<dbReference type="InterPro" id="IPR029044">
    <property type="entry name" value="Nucleotide-diphossugar_trans"/>
</dbReference>
<evidence type="ECO:0000256" key="2">
    <source>
        <dbReference type="SAM" id="MobiDB-lite"/>
    </source>
</evidence>
<dbReference type="PhylomeDB" id="A0A1B0FJU2"/>
<dbReference type="Proteomes" id="UP000092444">
    <property type="component" value="Unassembled WGS sequence"/>
</dbReference>
<name>A0A1B0FJU2_GLOMM</name>
<dbReference type="PANTHER" id="PTHR11675">
    <property type="entry name" value="N-ACETYLGALACTOSAMINYLTRANSFERASE"/>
    <property type="match status" value="1"/>
</dbReference>
<sequence>MVVLTAIQVRLPEPSGKSGTSTRPATTTTPMITSGSFYVGKTYFAKSDKFDVVMDVCAVENPEILFRVWQCDGSLEIIPCSHAGHVFSRRHRYSLPGCRGYVFARNIRLTAEVWMKEYKNNYYSAVLLAENIPFDSAICTRFAGCNEKNEGADSGFMRDPKPTVGLDSSDHQGHCVIA</sequence>
<evidence type="ECO:0000256" key="1">
    <source>
        <dbReference type="ARBA" id="ARBA00023157"/>
    </source>
</evidence>
<keyword evidence="4" id="KW-1185">Reference proteome</keyword>
<dbReference type="GO" id="GO:0005794">
    <property type="term" value="C:Golgi apparatus"/>
    <property type="evidence" value="ECO:0007669"/>
    <property type="project" value="TreeGrafter"/>
</dbReference>
<accession>A0A1B0FJU2</accession>
<dbReference type="PANTHER" id="PTHR11675:SF119">
    <property type="entry name" value="POLYPEPTIDE N-ACETYLGALACTOSAMINYLTRANSFERASE 2"/>
    <property type="match status" value="1"/>
</dbReference>
<dbReference type="GO" id="GO:0006493">
    <property type="term" value="P:protein O-linked glycosylation"/>
    <property type="evidence" value="ECO:0007669"/>
    <property type="project" value="TreeGrafter"/>
</dbReference>
<dbReference type="AlphaFoldDB" id="A0A1B0FJU2"/>
<keyword evidence="1" id="KW-1015">Disulfide bond</keyword>
<organism evidence="3 4">
    <name type="scientific">Glossina morsitans morsitans</name>
    <name type="common">Savannah tsetse fly</name>
    <dbReference type="NCBI Taxonomy" id="37546"/>
    <lineage>
        <taxon>Eukaryota</taxon>
        <taxon>Metazoa</taxon>
        <taxon>Ecdysozoa</taxon>
        <taxon>Arthropoda</taxon>
        <taxon>Hexapoda</taxon>
        <taxon>Insecta</taxon>
        <taxon>Pterygota</taxon>
        <taxon>Neoptera</taxon>
        <taxon>Endopterygota</taxon>
        <taxon>Diptera</taxon>
        <taxon>Brachycera</taxon>
        <taxon>Muscomorpha</taxon>
        <taxon>Hippoboscoidea</taxon>
        <taxon>Glossinidae</taxon>
        <taxon>Glossina</taxon>
    </lineage>
</organism>
<protein>
    <submittedName>
        <fullName evidence="3">Uncharacterized protein</fullName>
    </submittedName>
</protein>
<dbReference type="STRING" id="37546.A0A1B0FJU2"/>
<evidence type="ECO:0000313" key="4">
    <source>
        <dbReference type="Proteomes" id="UP000092444"/>
    </source>
</evidence>
<dbReference type="EMBL" id="CCAG010015379">
    <property type="status" value="NOT_ANNOTATED_CDS"/>
    <property type="molecule type" value="Genomic_DNA"/>
</dbReference>
<dbReference type="Gene3D" id="3.90.550.10">
    <property type="entry name" value="Spore Coat Polysaccharide Biosynthesis Protein SpsA, Chain A"/>
    <property type="match status" value="1"/>
</dbReference>
<feature type="region of interest" description="Disordered" evidence="2">
    <location>
        <begin position="156"/>
        <end position="178"/>
    </location>
</feature>
<dbReference type="GO" id="GO:0004653">
    <property type="term" value="F:polypeptide N-acetylgalactosaminyltransferase activity"/>
    <property type="evidence" value="ECO:0007669"/>
    <property type="project" value="TreeGrafter"/>
</dbReference>
<reference evidence="3" key="1">
    <citation type="submission" date="2020-05" db="UniProtKB">
        <authorList>
            <consortium name="EnsemblMetazoa"/>
        </authorList>
    </citation>
    <scope>IDENTIFICATION</scope>
    <source>
        <strain evidence="3">Yale</strain>
    </source>
</reference>
<dbReference type="VEuPathDB" id="VectorBase:GMOY004092"/>
<evidence type="ECO:0000313" key="3">
    <source>
        <dbReference type="EnsemblMetazoa" id="GMOY004092-PA"/>
    </source>
</evidence>